<evidence type="ECO:0000313" key="1">
    <source>
        <dbReference type="EMBL" id="PQV51473.1"/>
    </source>
</evidence>
<gene>
    <name evidence="1" type="ORF">CLV33_101396</name>
</gene>
<dbReference type="EMBL" id="PVEO01000001">
    <property type="protein sequence ID" value="PQV51473.1"/>
    <property type="molecule type" value="Genomic_DNA"/>
</dbReference>
<dbReference type="InterPro" id="IPR048012">
    <property type="entry name" value="BfmA-like_N"/>
</dbReference>
<dbReference type="AlphaFoldDB" id="A0A362X7P2"/>
<dbReference type="RefSeq" id="WP_317045147.1">
    <property type="nucleotide sequence ID" value="NZ_PVEO01000001.1"/>
</dbReference>
<organism evidence="1 2">
    <name type="scientific">Jejuia pallidilutea</name>
    <dbReference type="NCBI Taxonomy" id="504487"/>
    <lineage>
        <taxon>Bacteria</taxon>
        <taxon>Pseudomonadati</taxon>
        <taxon>Bacteroidota</taxon>
        <taxon>Flavobacteriia</taxon>
        <taxon>Flavobacteriales</taxon>
        <taxon>Flavobacteriaceae</taxon>
        <taxon>Jejuia</taxon>
    </lineage>
</organism>
<name>A0A362X7P2_9FLAO</name>
<dbReference type="Proteomes" id="UP000251545">
    <property type="component" value="Unassembled WGS sequence"/>
</dbReference>
<accession>A0A362X7P2</accession>
<protein>
    <submittedName>
        <fullName evidence="1">Uncharacterized protein</fullName>
    </submittedName>
</protein>
<reference evidence="1 2" key="1">
    <citation type="submission" date="2018-02" db="EMBL/GenBank/DDBJ databases">
        <title>Genomic Encyclopedia of Archaeal and Bacterial Type Strains, Phase II (KMG-II): from individual species to whole genera.</title>
        <authorList>
            <person name="Goeker M."/>
        </authorList>
    </citation>
    <scope>NUCLEOTIDE SEQUENCE [LARGE SCALE GENOMIC DNA]</scope>
    <source>
        <strain evidence="1 2">DSM 21165</strain>
    </source>
</reference>
<dbReference type="NCBIfam" id="NF041200">
    <property type="entry name" value="mob_BfmA_Nterm"/>
    <property type="match status" value="1"/>
</dbReference>
<proteinExistence type="predicted"/>
<sequence>MVFSEKILAAQSKQQIFSEKMDKGYEKERFEKLGIKTSVAERFRVFCKKLSKSQSMTLLLMLDFFEDNGISPNETLGPNMQTLESEIKKRINAVIAIIKDIEKNHDKPTTAMLQSLFMEFEPKQERLILEKEVEEKEVLIVEKNDSNNQL</sequence>
<comment type="caution">
    <text evidence="1">The sequence shown here is derived from an EMBL/GenBank/DDBJ whole genome shotgun (WGS) entry which is preliminary data.</text>
</comment>
<evidence type="ECO:0000313" key="2">
    <source>
        <dbReference type="Proteomes" id="UP000251545"/>
    </source>
</evidence>